<dbReference type="AlphaFoldDB" id="A0A0D2IAA2"/>
<dbReference type="HOGENOM" id="CLU_028198_0_0_1"/>
<dbReference type="VEuPathDB" id="FungiDB:Z518_10314"/>
<feature type="compositionally biased region" description="Basic and acidic residues" evidence="1">
    <location>
        <begin position="255"/>
        <end position="266"/>
    </location>
</feature>
<feature type="compositionally biased region" description="Basic and acidic residues" evidence="1">
    <location>
        <begin position="170"/>
        <end position="192"/>
    </location>
</feature>
<dbReference type="OrthoDB" id="3600083at2759"/>
<feature type="region of interest" description="Disordered" evidence="1">
    <location>
        <begin position="1"/>
        <end position="528"/>
    </location>
</feature>
<name>A0A0D2IAA2_9EURO</name>
<feature type="compositionally biased region" description="Basic and acidic residues" evidence="1">
    <location>
        <begin position="491"/>
        <end position="507"/>
    </location>
</feature>
<dbReference type="EMBL" id="KN847483">
    <property type="protein sequence ID" value="KIX00176.1"/>
    <property type="molecule type" value="Genomic_DNA"/>
</dbReference>
<feature type="compositionally biased region" description="Basic and acidic residues" evidence="1">
    <location>
        <begin position="102"/>
        <end position="118"/>
    </location>
</feature>
<sequence>MSANSGSGGVRNLRAMFENKVSDQSTSPPSRGRSPNPSELSSSSRPVSKVRTSFVAVERPGENGGPPILGLRRTSEVSSLGEIKESTTVDTGNIEKMPSNTETRKDENPIAVPEKKPSVENSIEGGLGNILKGSAFVENTPSKPPSEARKLGDALSSGQAQEKIARSPSKSKDETKAASMVEKMRGDGEKQDPPPSTTLQTTKTAQPVKAPPTRQTVAKPAPKSPVVSKPSSKTPTSPAAHLKGGAAKIKGVMESAKEAQHSREVTKQNAAKTVQVQAEKAQSSAPKLDTQSKTKPAPEAVKKEKTPTSPHVVRSPKAVKPKSPTKPGKLPAAATATTASSVAKSDMHPSPTESEFRKSVTKKPSAISIRQPRVSTSSTTSTLAKKSSRASLTNGHDRPKSRVSASKPDEGFLARMMRPTASSAQKVHDKLQINSPPKPRPASANQIKHIVKQKAPPKMHLEASAETGGENTENGEEQSILPEESTSSPHEAVKEDAMKAEAEKEPIPSEPNEVVEQVNGTATATPQE</sequence>
<feature type="compositionally biased region" description="Low complexity" evidence="1">
    <location>
        <begin position="375"/>
        <end position="392"/>
    </location>
</feature>
<evidence type="ECO:0000313" key="2">
    <source>
        <dbReference type="EMBL" id="KIX00176.1"/>
    </source>
</evidence>
<reference evidence="2 3" key="1">
    <citation type="submission" date="2015-01" db="EMBL/GenBank/DDBJ databases">
        <title>The Genome Sequence of Rhinocladiella mackenzie CBS 650.93.</title>
        <authorList>
            <consortium name="The Broad Institute Genomics Platform"/>
            <person name="Cuomo C."/>
            <person name="de Hoog S."/>
            <person name="Gorbushina A."/>
            <person name="Stielow B."/>
            <person name="Teixiera M."/>
            <person name="Abouelleil A."/>
            <person name="Chapman S.B."/>
            <person name="Priest M."/>
            <person name="Young S.K."/>
            <person name="Wortman J."/>
            <person name="Nusbaum C."/>
            <person name="Birren B."/>
        </authorList>
    </citation>
    <scope>NUCLEOTIDE SEQUENCE [LARGE SCALE GENOMIC DNA]</scope>
    <source>
        <strain evidence="2 3">CBS 650.93</strain>
    </source>
</reference>
<evidence type="ECO:0000256" key="1">
    <source>
        <dbReference type="SAM" id="MobiDB-lite"/>
    </source>
</evidence>
<dbReference type="Proteomes" id="UP000053617">
    <property type="component" value="Unassembled WGS sequence"/>
</dbReference>
<keyword evidence="3" id="KW-1185">Reference proteome</keyword>
<dbReference type="GeneID" id="25298385"/>
<dbReference type="RefSeq" id="XP_013267312.1">
    <property type="nucleotide sequence ID" value="XM_013411858.1"/>
</dbReference>
<feature type="compositionally biased region" description="Low complexity" evidence="1">
    <location>
        <begin position="216"/>
        <end position="240"/>
    </location>
</feature>
<feature type="compositionally biased region" description="Polar residues" evidence="1">
    <location>
        <begin position="518"/>
        <end position="528"/>
    </location>
</feature>
<organism evidence="2 3">
    <name type="scientific">Rhinocladiella mackenziei CBS 650.93</name>
    <dbReference type="NCBI Taxonomy" id="1442369"/>
    <lineage>
        <taxon>Eukaryota</taxon>
        <taxon>Fungi</taxon>
        <taxon>Dikarya</taxon>
        <taxon>Ascomycota</taxon>
        <taxon>Pezizomycotina</taxon>
        <taxon>Eurotiomycetes</taxon>
        <taxon>Chaetothyriomycetidae</taxon>
        <taxon>Chaetothyriales</taxon>
        <taxon>Herpotrichiellaceae</taxon>
        <taxon>Rhinocladiella</taxon>
    </lineage>
</organism>
<protein>
    <submittedName>
        <fullName evidence="2">Uncharacterized protein</fullName>
    </submittedName>
</protein>
<feature type="compositionally biased region" description="Polar residues" evidence="1">
    <location>
        <begin position="267"/>
        <end position="294"/>
    </location>
</feature>
<gene>
    <name evidence="2" type="ORF">Z518_10314</name>
</gene>
<feature type="compositionally biased region" description="Low complexity" evidence="1">
    <location>
        <begin position="25"/>
        <end position="53"/>
    </location>
</feature>
<accession>A0A0D2IAA2</accession>
<evidence type="ECO:0000313" key="3">
    <source>
        <dbReference type="Proteomes" id="UP000053617"/>
    </source>
</evidence>
<proteinExistence type="predicted"/>